<dbReference type="Pfam" id="PF21793">
    <property type="entry name" value="DUF6877"/>
    <property type="match status" value="1"/>
</dbReference>
<dbReference type="InterPro" id="IPR049242">
    <property type="entry name" value="DUF6877"/>
</dbReference>
<proteinExistence type="predicted"/>
<protein>
    <recommendedName>
        <fullName evidence="1">DUF6877 domain-containing protein</fullName>
    </recommendedName>
</protein>
<evidence type="ECO:0000259" key="1">
    <source>
        <dbReference type="Pfam" id="PF21793"/>
    </source>
</evidence>
<dbReference type="RefSeq" id="WP_009530018.1">
    <property type="nucleotide sequence ID" value="NZ_JH414640.1"/>
</dbReference>
<accession>G9XF60</accession>
<name>G9XF60_9FIRM</name>
<feature type="domain" description="DUF6877" evidence="1">
    <location>
        <begin position="20"/>
        <end position="55"/>
    </location>
</feature>
<evidence type="ECO:0000313" key="2">
    <source>
        <dbReference type="EMBL" id="EHL17554.1"/>
    </source>
</evidence>
<dbReference type="Proteomes" id="UP000003379">
    <property type="component" value="Unassembled WGS sequence"/>
</dbReference>
<comment type="caution">
    <text evidence="2">The sequence shown here is derived from an EMBL/GenBank/DDBJ whole genome shotgun (WGS) entry which is preliminary data.</text>
</comment>
<dbReference type="HOGENOM" id="CLU_2736485_0_0_9"/>
<dbReference type="EMBL" id="AFZG01000061">
    <property type="protein sequence ID" value="EHL17554.1"/>
    <property type="molecule type" value="Genomic_DNA"/>
</dbReference>
<gene>
    <name evidence="2" type="ORF">HMPREF9628_02213</name>
</gene>
<dbReference type="AlphaFoldDB" id="G9XF60"/>
<sequence length="71" mass="8539">MKNLTDLFKKLRRLDLSKQEVQDSLYRISDWLTDEEHSVEDSYIQNQFEFLEKLISSAEKSNIYFFTGVEK</sequence>
<evidence type="ECO:0000313" key="3">
    <source>
        <dbReference type="Proteomes" id="UP000003379"/>
    </source>
</evidence>
<organism evidence="2 3">
    <name type="scientific">Peptoanaerobacter stomatis</name>
    <dbReference type="NCBI Taxonomy" id="796937"/>
    <lineage>
        <taxon>Bacteria</taxon>
        <taxon>Bacillati</taxon>
        <taxon>Bacillota</taxon>
        <taxon>Clostridia</taxon>
        <taxon>Peptostreptococcales</taxon>
        <taxon>Filifactoraceae</taxon>
        <taxon>Peptoanaerobacter</taxon>
    </lineage>
</organism>
<reference evidence="2 3" key="1">
    <citation type="submission" date="2011-08" db="EMBL/GenBank/DDBJ databases">
        <title>The Genome Sequence of Eubacteriaceae bacterium CM5.</title>
        <authorList>
            <consortium name="The Broad Institute Genome Sequencing Platform"/>
            <person name="Earl A."/>
            <person name="Ward D."/>
            <person name="Feldgarden M."/>
            <person name="Gevers D."/>
            <person name="Sizova M."/>
            <person name="Hazen A."/>
            <person name="Epstein S."/>
            <person name="Young S.K."/>
            <person name="Zeng Q."/>
            <person name="Gargeya S."/>
            <person name="Fitzgerald M."/>
            <person name="Haas B."/>
            <person name="Abouelleil A."/>
            <person name="Alvarado L."/>
            <person name="Arachchi H.M."/>
            <person name="Berlin A."/>
            <person name="Brown A."/>
            <person name="Chapman S.B."/>
            <person name="Chen Z."/>
            <person name="Dunbar C."/>
            <person name="Freedman E."/>
            <person name="Gearin G."/>
            <person name="Gellesch M."/>
            <person name="Goldberg J."/>
            <person name="Griggs A."/>
            <person name="Gujja S."/>
            <person name="Heiman D."/>
            <person name="Howarth C."/>
            <person name="Larson L."/>
            <person name="Lui A."/>
            <person name="MacDonald P.J.P."/>
            <person name="Montmayeur A."/>
            <person name="Murphy C."/>
            <person name="Neiman D."/>
            <person name="Pearson M."/>
            <person name="Priest M."/>
            <person name="Roberts A."/>
            <person name="Saif S."/>
            <person name="Shea T."/>
            <person name="Shenoy N."/>
            <person name="Sisk P."/>
            <person name="Stolte C."/>
            <person name="Sykes S."/>
            <person name="Wortman J."/>
            <person name="Nusbaum C."/>
            <person name="Birren B."/>
        </authorList>
    </citation>
    <scope>NUCLEOTIDE SEQUENCE [LARGE SCALE GENOMIC DNA]</scope>
    <source>
        <strain evidence="2 3">CM5</strain>
    </source>
</reference>